<name>A0ABQ0BNM6_9FIRM</name>
<keyword evidence="4 8" id="KW-0812">Transmembrane</keyword>
<dbReference type="EMBL" id="BAABZQ010000001">
    <property type="protein sequence ID" value="GAA6498130.1"/>
    <property type="molecule type" value="Genomic_DNA"/>
</dbReference>
<dbReference type="SUPFAM" id="SSF53649">
    <property type="entry name" value="Alkaline phosphatase-like"/>
    <property type="match status" value="1"/>
</dbReference>
<reference evidence="10 11" key="1">
    <citation type="submission" date="2024-04" db="EMBL/GenBank/DDBJ databases">
        <title>Defined microbial consortia suppress multidrug-resistant proinflammatory Enterobacteriaceae via ecological control.</title>
        <authorList>
            <person name="Furuichi M."/>
            <person name="Kawaguchi T."/>
            <person name="Pust M."/>
            <person name="Yasuma K."/>
            <person name="Plichta D."/>
            <person name="Hasegawa N."/>
            <person name="Ohya T."/>
            <person name="Bhattarai S."/>
            <person name="Sasajima S."/>
            <person name="Aoto Y."/>
            <person name="Tuganbaev T."/>
            <person name="Yaginuma M."/>
            <person name="Ueda M."/>
            <person name="Okahashi N."/>
            <person name="Amafuji K."/>
            <person name="Kiridooshi Y."/>
            <person name="Sugita K."/>
            <person name="Strazar M."/>
            <person name="Skelly A."/>
            <person name="Suda W."/>
            <person name="Hattori M."/>
            <person name="Nakamoto N."/>
            <person name="Caballero S."/>
            <person name="Norman J."/>
            <person name="Olle B."/>
            <person name="Tanoue T."/>
            <person name="Arita M."/>
            <person name="Bucci V."/>
            <person name="Atarashi K."/>
            <person name="Xavier R."/>
            <person name="Honda K."/>
        </authorList>
    </citation>
    <scope>NUCLEOTIDE SEQUENCE [LARGE SCALE GENOMIC DNA]</scope>
    <source>
        <strain evidence="11">k34-0107-D12</strain>
    </source>
</reference>
<feature type="region of interest" description="Disordered" evidence="7">
    <location>
        <begin position="662"/>
        <end position="723"/>
    </location>
</feature>
<dbReference type="PANTHER" id="PTHR47371">
    <property type="entry name" value="LIPOTEICHOIC ACID SYNTHASE"/>
    <property type="match status" value="1"/>
</dbReference>
<accession>A0ABQ0BNM6</accession>
<feature type="transmembrane region" description="Helical" evidence="8">
    <location>
        <begin position="79"/>
        <end position="97"/>
    </location>
</feature>
<evidence type="ECO:0000313" key="10">
    <source>
        <dbReference type="EMBL" id="GAA6498130.1"/>
    </source>
</evidence>
<feature type="transmembrane region" description="Helical" evidence="8">
    <location>
        <begin position="154"/>
        <end position="175"/>
    </location>
</feature>
<evidence type="ECO:0000256" key="4">
    <source>
        <dbReference type="ARBA" id="ARBA00022692"/>
    </source>
</evidence>
<evidence type="ECO:0000259" key="9">
    <source>
        <dbReference type="Pfam" id="PF00884"/>
    </source>
</evidence>
<evidence type="ECO:0000256" key="3">
    <source>
        <dbReference type="ARBA" id="ARBA00022475"/>
    </source>
</evidence>
<feature type="transmembrane region" description="Helical" evidence="8">
    <location>
        <begin position="48"/>
        <end position="67"/>
    </location>
</feature>
<evidence type="ECO:0000256" key="8">
    <source>
        <dbReference type="SAM" id="Phobius"/>
    </source>
</evidence>
<evidence type="ECO:0000256" key="5">
    <source>
        <dbReference type="ARBA" id="ARBA00022989"/>
    </source>
</evidence>
<keyword evidence="5 8" id="KW-1133">Transmembrane helix</keyword>
<dbReference type="InterPro" id="IPR000917">
    <property type="entry name" value="Sulfatase_N"/>
</dbReference>
<comment type="pathway">
    <text evidence="2">Cell wall biogenesis; lipoteichoic acid biosynthesis.</text>
</comment>
<organism evidence="10 11">
    <name type="scientific">Blautia parvula</name>
    <dbReference type="NCBI Taxonomy" id="2877527"/>
    <lineage>
        <taxon>Bacteria</taxon>
        <taxon>Bacillati</taxon>
        <taxon>Bacillota</taxon>
        <taxon>Clostridia</taxon>
        <taxon>Lachnospirales</taxon>
        <taxon>Lachnospiraceae</taxon>
        <taxon>Blautia</taxon>
    </lineage>
</organism>
<evidence type="ECO:0000256" key="2">
    <source>
        <dbReference type="ARBA" id="ARBA00004936"/>
    </source>
</evidence>
<dbReference type="Proteomes" id="UP001600941">
    <property type="component" value="Unassembled WGS sequence"/>
</dbReference>
<evidence type="ECO:0000313" key="11">
    <source>
        <dbReference type="Proteomes" id="UP001600941"/>
    </source>
</evidence>
<protein>
    <recommendedName>
        <fullName evidence="9">Sulfatase N-terminal domain-containing protein</fullName>
    </recommendedName>
</protein>
<comment type="subcellular location">
    <subcellularLocation>
        <location evidence="1">Cell membrane</location>
        <topology evidence="1">Multi-pass membrane protein</topology>
    </subcellularLocation>
</comment>
<comment type="caution">
    <text evidence="10">The sequence shown here is derived from an EMBL/GenBank/DDBJ whole genome shotgun (WGS) entry which is preliminary data.</text>
</comment>
<proteinExistence type="predicted"/>
<gene>
    <name evidence="10" type="ORF">K340107D12_09460</name>
</gene>
<keyword evidence="3" id="KW-1003">Cell membrane</keyword>
<keyword evidence="6 8" id="KW-0472">Membrane</keyword>
<dbReference type="PANTHER" id="PTHR47371:SF3">
    <property type="entry name" value="PHOSPHOGLYCEROL TRANSFERASE I"/>
    <property type="match status" value="1"/>
</dbReference>
<evidence type="ECO:0000256" key="1">
    <source>
        <dbReference type="ARBA" id="ARBA00004651"/>
    </source>
</evidence>
<feature type="transmembrane region" description="Helical" evidence="8">
    <location>
        <begin position="117"/>
        <end position="142"/>
    </location>
</feature>
<dbReference type="Pfam" id="PF00884">
    <property type="entry name" value="Sulfatase"/>
    <property type="match status" value="1"/>
</dbReference>
<evidence type="ECO:0000256" key="6">
    <source>
        <dbReference type="ARBA" id="ARBA00023136"/>
    </source>
</evidence>
<dbReference type="InterPro" id="IPR050448">
    <property type="entry name" value="OpgB/LTA_synthase_biosynth"/>
</dbReference>
<feature type="domain" description="Sulfatase N-terminal" evidence="9">
    <location>
        <begin position="238"/>
        <end position="522"/>
    </location>
</feature>
<feature type="transmembrane region" description="Helical" evidence="8">
    <location>
        <begin position="12"/>
        <end position="28"/>
    </location>
</feature>
<dbReference type="InterPro" id="IPR017850">
    <property type="entry name" value="Alkaline_phosphatase_core_sf"/>
</dbReference>
<keyword evidence="11" id="KW-1185">Reference proteome</keyword>
<dbReference type="RefSeq" id="WP_033139225.1">
    <property type="nucleotide sequence ID" value="NZ_BAABZQ010000001.1"/>
</dbReference>
<dbReference type="Gene3D" id="3.40.720.10">
    <property type="entry name" value="Alkaline Phosphatase, subunit A"/>
    <property type="match status" value="1"/>
</dbReference>
<evidence type="ECO:0000256" key="7">
    <source>
        <dbReference type="SAM" id="MobiDB-lite"/>
    </source>
</evidence>
<dbReference type="CDD" id="cd16015">
    <property type="entry name" value="LTA_synthase"/>
    <property type="match status" value="1"/>
</dbReference>
<sequence length="723" mass="81977">MNEKWLKYLNRLSLPIQMVVVMMGYFVIEAISRHSVREAYTYMTERPLVFLYNSFLIFTTTLLVYLVRRRVFMRTLLAIFWLVLGIINGVLLANRVTPFTGPDLHLITDAFKIANKYLSPVFFVIVIILAAAALIGLVFLFLKGPKYQGKMTYKLNIPLVLAGVLAFAGTTKLALEKRVLSNYFGNIAFAYEDYGYPYCLATTIFNTGISCPRDYSEASIKRIEKSESGLAETGEKRPNIIFLQLESFFDPTLVNFLKISEDPIPTFRKLMKEYSSGYYKVPSVGAGTANTEFESITGMSLRYFGPGEYPYKSILKETTCESAPYVLKNLGYSTHAIHNNEANFYGRRNVFANLGFDSFTSEEYMSEQDDTNPNDWMRDRNLTKYIMEALESSDDPDYIYTISVQGHGDYPEEPMIDDPKITVTGGESDAVNNKWEYYCNQIYEMDQFVKQLTETLAEYDEDVVLVMYGDHLPTMGLKVKDVKNRYLFQTEYVIWDNMGLEKKDANVAAYQMAAEVMDRVGIHEGNIFRFHQARRQTKNYQVDLETLQYDILYGKQYVYDGENPFERTEMHLGVKDAVLDKIEKISDGRYYITGENFTQSAYVEVNGELLETTYISPTTLLLNDVELKDGDEVDVAIRSNSSTRKVLTRTDSIIYKVPVEPLTPEVPPLDDENKEGGADTIDPNAANKEGGAAGNPIGEENNTGTAAGEGPIEVPDVENPVQN</sequence>